<dbReference type="SUPFAM" id="SSF56112">
    <property type="entry name" value="Protein kinase-like (PK-like)"/>
    <property type="match status" value="1"/>
</dbReference>
<dbReference type="GO" id="GO:0005524">
    <property type="term" value="F:ATP binding"/>
    <property type="evidence" value="ECO:0007669"/>
    <property type="project" value="InterPro"/>
</dbReference>
<dbReference type="InterPro" id="IPR050167">
    <property type="entry name" value="Ser_Thr_protein_kinase"/>
</dbReference>
<reference evidence="2 3" key="1">
    <citation type="submission" date="2017-11" db="EMBL/GenBank/DDBJ databases">
        <title>The genome of Rhizophagus clarus HR1 reveals common genetic basis of auxotrophy among arbuscular mycorrhizal fungi.</title>
        <authorList>
            <person name="Kobayashi Y."/>
        </authorList>
    </citation>
    <scope>NUCLEOTIDE SEQUENCE [LARGE SCALE GENOMIC DNA]</scope>
    <source>
        <strain evidence="2 3">HR1</strain>
    </source>
</reference>
<keyword evidence="3" id="KW-1185">Reference proteome</keyword>
<evidence type="ECO:0000313" key="3">
    <source>
        <dbReference type="Proteomes" id="UP000247702"/>
    </source>
</evidence>
<dbReference type="GO" id="GO:0005737">
    <property type="term" value="C:cytoplasm"/>
    <property type="evidence" value="ECO:0007669"/>
    <property type="project" value="TreeGrafter"/>
</dbReference>
<dbReference type="Pfam" id="PF00069">
    <property type="entry name" value="Pkinase"/>
    <property type="match status" value="1"/>
</dbReference>
<protein>
    <recommendedName>
        <fullName evidence="1">Protein kinase domain-containing protein</fullName>
    </recommendedName>
</protein>
<dbReference type="EMBL" id="BEXD01000623">
    <property type="protein sequence ID" value="GBB88962.1"/>
    <property type="molecule type" value="Genomic_DNA"/>
</dbReference>
<dbReference type="STRING" id="94130.A0A2Z6QJS1"/>
<accession>A0A2Z6QJS1</accession>
<dbReference type="InterPro" id="IPR011009">
    <property type="entry name" value="Kinase-like_dom_sf"/>
</dbReference>
<comment type="caution">
    <text evidence="2">The sequence shown here is derived from an EMBL/GenBank/DDBJ whole genome shotgun (WGS) entry which is preliminary data.</text>
</comment>
<sequence>MKLANTNDSFDPTPKLKSSPVPIWFISFYSNDDECIYCGEKYINVRYYYDQKYCKNLECKEHEISSTKVTQNIQECCRNCLEILGFRQMLCRNFIYEHDNLCNNVFSCEMYCKLCGELLYQENPCYIFNQFKLCSDCYIISSGCIESNLTKKPISIIYLPWWHNISYCICDGKLTFISDCQKYCNYCCIFYTGCRYCLITNIIFGFTNQSQCKKCKRVSFIDITNNISRNSDLDDFLVELKNDTYIQLKIADFADNKIRDLGLSQPANNTSSNNEIYGMIPYIAPEIFKGSPFSKKSDIYSMGMIMWELTTGYTSECYADLMKSCWDPDPNKKPSIKKIHNTLGSWSFRNKHNDIFDKAELKRQELMDSKKLGPEFSEKPHKNAIYTSRSLNSLISKCSSINSSKDMYVKL</sequence>
<dbReference type="AlphaFoldDB" id="A0A2Z6QJS1"/>
<evidence type="ECO:0000313" key="2">
    <source>
        <dbReference type="EMBL" id="GBB88962.1"/>
    </source>
</evidence>
<name>A0A2Z6QJS1_9GLOM</name>
<dbReference type="InterPro" id="IPR000719">
    <property type="entry name" value="Prot_kinase_dom"/>
</dbReference>
<gene>
    <name evidence="2" type="ORF">RclHR1_15590003</name>
</gene>
<proteinExistence type="predicted"/>
<dbReference type="Proteomes" id="UP000247702">
    <property type="component" value="Unassembled WGS sequence"/>
</dbReference>
<dbReference type="GO" id="GO:0007165">
    <property type="term" value="P:signal transduction"/>
    <property type="evidence" value="ECO:0007669"/>
    <property type="project" value="TreeGrafter"/>
</dbReference>
<dbReference type="PROSITE" id="PS50011">
    <property type="entry name" value="PROTEIN_KINASE_DOM"/>
    <property type="match status" value="1"/>
</dbReference>
<dbReference type="PANTHER" id="PTHR23257">
    <property type="entry name" value="SERINE-THREONINE PROTEIN KINASE"/>
    <property type="match status" value="1"/>
</dbReference>
<organism evidence="2 3">
    <name type="scientific">Rhizophagus clarus</name>
    <dbReference type="NCBI Taxonomy" id="94130"/>
    <lineage>
        <taxon>Eukaryota</taxon>
        <taxon>Fungi</taxon>
        <taxon>Fungi incertae sedis</taxon>
        <taxon>Mucoromycota</taxon>
        <taxon>Glomeromycotina</taxon>
        <taxon>Glomeromycetes</taxon>
        <taxon>Glomerales</taxon>
        <taxon>Glomeraceae</taxon>
        <taxon>Rhizophagus</taxon>
    </lineage>
</organism>
<dbReference type="Gene3D" id="1.10.510.10">
    <property type="entry name" value="Transferase(Phosphotransferase) domain 1"/>
    <property type="match status" value="1"/>
</dbReference>
<dbReference type="GO" id="GO:0004672">
    <property type="term" value="F:protein kinase activity"/>
    <property type="evidence" value="ECO:0007669"/>
    <property type="project" value="InterPro"/>
</dbReference>
<feature type="domain" description="Protein kinase" evidence="1">
    <location>
        <begin position="1"/>
        <end position="411"/>
    </location>
</feature>
<dbReference type="PANTHER" id="PTHR23257:SF770">
    <property type="entry name" value="STRESS-ACTIVATED PROTEIN KINASE ALPHA"/>
    <property type="match status" value="1"/>
</dbReference>
<evidence type="ECO:0000259" key="1">
    <source>
        <dbReference type="PROSITE" id="PS50011"/>
    </source>
</evidence>